<organism evidence="12 13">
    <name type="scientific">Arthrobotrys flagrans</name>
    <name type="common">Nematode-trapping fungus</name>
    <name type="synonym">Trichothecium flagrans</name>
    <dbReference type="NCBI Taxonomy" id="97331"/>
    <lineage>
        <taxon>Eukaryota</taxon>
        <taxon>Fungi</taxon>
        <taxon>Dikarya</taxon>
        <taxon>Ascomycota</taxon>
        <taxon>Pezizomycotina</taxon>
        <taxon>Orbiliomycetes</taxon>
        <taxon>Orbiliales</taxon>
        <taxon>Orbiliaceae</taxon>
        <taxon>Arthrobotrys</taxon>
    </lineage>
</organism>
<feature type="signal peptide" evidence="10">
    <location>
        <begin position="1"/>
        <end position="18"/>
    </location>
</feature>
<dbReference type="SMR" id="A0A437A5X2"/>
<name>A0A437A5X2_ARTFL</name>
<evidence type="ECO:0000256" key="4">
    <source>
        <dbReference type="ARBA" id="ARBA00023024"/>
    </source>
</evidence>
<proteinExistence type="inferred from homology"/>
<dbReference type="InterPro" id="IPR001223">
    <property type="entry name" value="Glyco_hydro18_cat"/>
</dbReference>
<dbReference type="OrthoDB" id="6020543at2759"/>
<dbReference type="SUPFAM" id="SSF51445">
    <property type="entry name" value="(Trans)glycosidases"/>
    <property type="match status" value="1"/>
</dbReference>
<dbReference type="EC" id="3.2.1.14" evidence="2"/>
<feature type="domain" description="GH18" evidence="11">
    <location>
        <begin position="32"/>
        <end position="344"/>
    </location>
</feature>
<feature type="chain" id="PRO_5019338813" description="chitinase" evidence="10">
    <location>
        <begin position="19"/>
        <end position="405"/>
    </location>
</feature>
<keyword evidence="5" id="KW-0119">Carbohydrate metabolism</keyword>
<keyword evidence="4" id="KW-0146">Chitin degradation</keyword>
<dbReference type="GO" id="GO:0008843">
    <property type="term" value="F:endochitinase activity"/>
    <property type="evidence" value="ECO:0007669"/>
    <property type="project" value="UniProtKB-EC"/>
</dbReference>
<evidence type="ECO:0000259" key="11">
    <source>
        <dbReference type="PROSITE" id="PS51910"/>
    </source>
</evidence>
<evidence type="ECO:0000256" key="7">
    <source>
        <dbReference type="ARBA" id="ARBA00023326"/>
    </source>
</evidence>
<evidence type="ECO:0000256" key="10">
    <source>
        <dbReference type="SAM" id="SignalP"/>
    </source>
</evidence>
<keyword evidence="6 8" id="KW-0326">Glycosidase</keyword>
<evidence type="ECO:0000256" key="3">
    <source>
        <dbReference type="ARBA" id="ARBA00022801"/>
    </source>
</evidence>
<keyword evidence="10" id="KW-0732">Signal</keyword>
<keyword evidence="13" id="KW-1185">Reference proteome</keyword>
<dbReference type="PROSITE" id="PS51910">
    <property type="entry name" value="GH18_2"/>
    <property type="match status" value="1"/>
</dbReference>
<keyword evidence="7" id="KW-0624">Polysaccharide degradation</keyword>
<dbReference type="GO" id="GO:0006032">
    <property type="term" value="P:chitin catabolic process"/>
    <property type="evidence" value="ECO:0007669"/>
    <property type="project" value="UniProtKB-KW"/>
</dbReference>
<comment type="caution">
    <text evidence="12">The sequence shown here is derived from an EMBL/GenBank/DDBJ whole genome shotgun (WGS) entry which is preliminary data.</text>
</comment>
<dbReference type="STRING" id="97331.A0A437A5X2"/>
<dbReference type="GO" id="GO:0005576">
    <property type="term" value="C:extracellular region"/>
    <property type="evidence" value="ECO:0007669"/>
    <property type="project" value="TreeGrafter"/>
</dbReference>
<dbReference type="PANTHER" id="PTHR45708:SF49">
    <property type="entry name" value="ENDOCHITINASE"/>
    <property type="match status" value="1"/>
</dbReference>
<dbReference type="VEuPathDB" id="FungiDB:DFL_004703"/>
<evidence type="ECO:0000256" key="9">
    <source>
        <dbReference type="RuleBase" id="RU004453"/>
    </source>
</evidence>
<evidence type="ECO:0000313" key="12">
    <source>
        <dbReference type="EMBL" id="RVD86427.1"/>
    </source>
</evidence>
<evidence type="ECO:0000256" key="2">
    <source>
        <dbReference type="ARBA" id="ARBA00012729"/>
    </source>
</evidence>
<reference evidence="12 13" key="1">
    <citation type="submission" date="2019-01" db="EMBL/GenBank/DDBJ databases">
        <title>Intercellular communication is required for trap formation in the nematode-trapping fungus Duddingtonia flagrans.</title>
        <authorList>
            <person name="Youssar L."/>
            <person name="Wernet V."/>
            <person name="Hensel N."/>
            <person name="Hildebrandt H.-G."/>
            <person name="Fischer R."/>
        </authorList>
    </citation>
    <scope>NUCLEOTIDE SEQUENCE [LARGE SCALE GENOMIC DNA]</scope>
    <source>
        <strain evidence="12 13">CBS H-5679</strain>
    </source>
</reference>
<dbReference type="GeneID" id="93587014"/>
<dbReference type="InterPro" id="IPR001579">
    <property type="entry name" value="Glyco_hydro_18_chit_AS"/>
</dbReference>
<comment type="similarity">
    <text evidence="9">Belongs to the glycosyl hydrolase 18 family.</text>
</comment>
<dbReference type="RefSeq" id="XP_067491971.1">
    <property type="nucleotide sequence ID" value="XM_067633843.1"/>
</dbReference>
<dbReference type="AlphaFoldDB" id="A0A437A5X2"/>
<sequence>MLFKYIASLAVLASSAVAQTNYTGGYNPTFKNMTAVYWGQNAGAGVDPNKQYDLLTTCNNTDIDVVIISFVTKFKGKAGLPILNLSNQCGNVFDYAENPNNKTDILNCPDIGEMITQCQGLGKKVLLSLGGSTYNNAAWKSVAEARDTGNTLWAMFGPLSTPPYKYRPFGNAIVDGFDLDFEYVANQPFTDTFATHMKAKYALDKKRTYLLTAAPQCPSPDGALDAALTKVEFDAIFVQFYNNPCQTSTWAKDKSQMKNTSFNFQLWENWARTSSANKNIKIFIGFLGGGVPGTTGYVSKNIAQAIVADSFKFKSFAGVMFWDASILGINTGILPAVRDVLTGKVVLTKREIEEREIEEREIKVPVGGASTYAAEDYVEVKAPAEAIRSFRRRHVHHRRVGLLSN</sequence>
<evidence type="ECO:0000256" key="1">
    <source>
        <dbReference type="ARBA" id="ARBA00000822"/>
    </source>
</evidence>
<dbReference type="Pfam" id="PF00704">
    <property type="entry name" value="Glyco_hydro_18"/>
    <property type="match status" value="1"/>
</dbReference>
<protein>
    <recommendedName>
        <fullName evidence="2">chitinase</fullName>
        <ecNumber evidence="2">3.2.1.14</ecNumber>
    </recommendedName>
</protein>
<accession>A0A437A5X2</accession>
<evidence type="ECO:0000256" key="8">
    <source>
        <dbReference type="RuleBase" id="RU000489"/>
    </source>
</evidence>
<keyword evidence="3 8" id="KW-0378">Hydrolase</keyword>
<evidence type="ECO:0000256" key="6">
    <source>
        <dbReference type="ARBA" id="ARBA00023295"/>
    </source>
</evidence>
<dbReference type="Gene3D" id="3.20.20.80">
    <property type="entry name" value="Glycosidases"/>
    <property type="match status" value="1"/>
</dbReference>
<comment type="catalytic activity">
    <reaction evidence="1">
        <text>Random endo-hydrolysis of N-acetyl-beta-D-glucosaminide (1-&gt;4)-beta-linkages in chitin and chitodextrins.</text>
        <dbReference type="EC" id="3.2.1.14"/>
    </reaction>
</comment>
<gene>
    <name evidence="12" type="ORF">DFL_004703</name>
</gene>
<dbReference type="PANTHER" id="PTHR45708">
    <property type="entry name" value="ENDOCHITINASE"/>
    <property type="match status" value="1"/>
</dbReference>
<dbReference type="InterPro" id="IPR017853">
    <property type="entry name" value="GH"/>
</dbReference>
<dbReference type="InterPro" id="IPR050542">
    <property type="entry name" value="Glycosyl_Hydrlase18_Chitinase"/>
</dbReference>
<dbReference type="Proteomes" id="UP000283090">
    <property type="component" value="Unassembled WGS sequence"/>
</dbReference>
<dbReference type="EMBL" id="SAEB01000006">
    <property type="protein sequence ID" value="RVD86427.1"/>
    <property type="molecule type" value="Genomic_DNA"/>
</dbReference>
<dbReference type="GO" id="GO:0000272">
    <property type="term" value="P:polysaccharide catabolic process"/>
    <property type="evidence" value="ECO:0007669"/>
    <property type="project" value="UniProtKB-KW"/>
</dbReference>
<dbReference type="PROSITE" id="PS01095">
    <property type="entry name" value="GH18_1"/>
    <property type="match status" value="1"/>
</dbReference>
<evidence type="ECO:0000313" key="13">
    <source>
        <dbReference type="Proteomes" id="UP000283090"/>
    </source>
</evidence>
<evidence type="ECO:0000256" key="5">
    <source>
        <dbReference type="ARBA" id="ARBA00023277"/>
    </source>
</evidence>